<feature type="transmembrane region" description="Helical" evidence="1">
    <location>
        <begin position="37"/>
        <end position="57"/>
    </location>
</feature>
<dbReference type="OrthoDB" id="8481133at2"/>
<dbReference type="EMBL" id="QNRF01000001">
    <property type="protein sequence ID" value="RBO86194.1"/>
    <property type="molecule type" value="Genomic_DNA"/>
</dbReference>
<dbReference type="AlphaFoldDB" id="A0A366D9S5"/>
<evidence type="ECO:0000313" key="3">
    <source>
        <dbReference type="Proteomes" id="UP000252086"/>
    </source>
</evidence>
<feature type="transmembrane region" description="Helical" evidence="1">
    <location>
        <begin position="5"/>
        <end position="25"/>
    </location>
</feature>
<keyword evidence="1" id="KW-0472">Membrane</keyword>
<sequence>MKFRLYFALIMSCILSFFMSGWITFVNLGSHPEFVLFWMKAWSLAWPAAATISFLSAPEIQKFSAWLAKKV</sequence>
<accession>A0A366D9S5</accession>
<protein>
    <submittedName>
        <fullName evidence="2">Uncharacterized protein DUF2798</fullName>
    </submittedName>
</protein>
<dbReference type="RefSeq" id="WP_113873067.1">
    <property type="nucleotide sequence ID" value="NZ_QNRF01000001.1"/>
</dbReference>
<keyword evidence="1" id="KW-0812">Transmembrane</keyword>
<gene>
    <name evidence="2" type="ORF">DFP76_101471</name>
</gene>
<dbReference type="InterPro" id="IPR021529">
    <property type="entry name" value="DUF2798"/>
</dbReference>
<name>A0A366D9S5_9GAMM</name>
<evidence type="ECO:0000313" key="2">
    <source>
        <dbReference type="EMBL" id="RBO86194.1"/>
    </source>
</evidence>
<organism evidence="2 3">
    <name type="scientific">Marinomonas aquiplantarum</name>
    <dbReference type="NCBI Taxonomy" id="491951"/>
    <lineage>
        <taxon>Bacteria</taxon>
        <taxon>Pseudomonadati</taxon>
        <taxon>Pseudomonadota</taxon>
        <taxon>Gammaproteobacteria</taxon>
        <taxon>Oceanospirillales</taxon>
        <taxon>Oceanospirillaceae</taxon>
        <taxon>Marinomonas</taxon>
    </lineage>
</organism>
<dbReference type="Proteomes" id="UP000252086">
    <property type="component" value="Unassembled WGS sequence"/>
</dbReference>
<proteinExistence type="predicted"/>
<dbReference type="Pfam" id="PF11391">
    <property type="entry name" value="DUF2798"/>
    <property type="match status" value="1"/>
</dbReference>
<reference evidence="2 3" key="1">
    <citation type="submission" date="2018-06" db="EMBL/GenBank/DDBJ databases">
        <title>Genomic Encyclopedia of Type Strains, Phase III (KMG-III): the genomes of soil and plant-associated and newly described type strains.</title>
        <authorList>
            <person name="Whitman W."/>
        </authorList>
    </citation>
    <scope>NUCLEOTIDE SEQUENCE [LARGE SCALE GENOMIC DNA]</scope>
    <source>
        <strain evidence="2 3">CECT 7732</strain>
    </source>
</reference>
<keyword evidence="1" id="KW-1133">Transmembrane helix</keyword>
<comment type="caution">
    <text evidence="2">The sequence shown here is derived from an EMBL/GenBank/DDBJ whole genome shotgun (WGS) entry which is preliminary data.</text>
</comment>
<evidence type="ECO:0000256" key="1">
    <source>
        <dbReference type="SAM" id="Phobius"/>
    </source>
</evidence>
<keyword evidence="3" id="KW-1185">Reference proteome</keyword>